<evidence type="ECO:0000256" key="1">
    <source>
        <dbReference type="SAM" id="Phobius"/>
    </source>
</evidence>
<keyword evidence="1" id="KW-1133">Transmembrane helix</keyword>
<reference evidence="2 3" key="1">
    <citation type="submission" date="2020-02" db="EMBL/GenBank/DDBJ databases">
        <title>Acidophilic actinobacteria isolated from forest soil.</title>
        <authorList>
            <person name="Golinska P."/>
        </authorList>
    </citation>
    <scope>NUCLEOTIDE SEQUENCE [LARGE SCALE GENOMIC DNA]</scope>
    <source>
        <strain evidence="2 3">NL8</strain>
    </source>
</reference>
<dbReference type="EMBL" id="JAAFYZ010000130">
    <property type="protein sequence ID" value="MBS2551197.1"/>
    <property type="molecule type" value="Genomic_DNA"/>
</dbReference>
<sequence length="277" mass="29302">MGGFKKVLIGCGVLAGIVVAGFVGDVAWYFHSLGPGSQPDVLKAARSAPTQAADQAVTAQVDSRTGQLRAALPWATYLGTAVEDVCKVALAPDGSFGAKQSWLPVTCTRTDTVYEAFDGDFRQHLVQLDGVLGKAGWRSTDLPPMRRQGEQPSLAGWFDYDHTPPSDPDPSQIAAAAAFPNVVRLGYDVPVTEDFAPPKGLGPHLPHNGTVEVSQAPRLPTLDGGQGDHDLMLKYPSVTTSYFRAWQPYNRTQVAAAYPAHGAVIAIALSVSYGTGG</sequence>
<feature type="transmembrane region" description="Helical" evidence="1">
    <location>
        <begin position="7"/>
        <end position="30"/>
    </location>
</feature>
<keyword evidence="1" id="KW-0472">Membrane</keyword>
<comment type="caution">
    <text evidence="2">The sequence shown here is derived from an EMBL/GenBank/DDBJ whole genome shotgun (WGS) entry which is preliminary data.</text>
</comment>
<organism evidence="2 3">
    <name type="scientific">Catenulispora pinistramenti</name>
    <dbReference type="NCBI Taxonomy" id="2705254"/>
    <lineage>
        <taxon>Bacteria</taxon>
        <taxon>Bacillati</taxon>
        <taxon>Actinomycetota</taxon>
        <taxon>Actinomycetes</taxon>
        <taxon>Catenulisporales</taxon>
        <taxon>Catenulisporaceae</taxon>
        <taxon>Catenulispora</taxon>
    </lineage>
</organism>
<keyword evidence="1" id="KW-0812">Transmembrane</keyword>
<dbReference type="Proteomes" id="UP000730482">
    <property type="component" value="Unassembled WGS sequence"/>
</dbReference>
<evidence type="ECO:0000313" key="3">
    <source>
        <dbReference type="Proteomes" id="UP000730482"/>
    </source>
</evidence>
<protein>
    <submittedName>
        <fullName evidence="2">Uncharacterized protein</fullName>
    </submittedName>
</protein>
<proteinExistence type="predicted"/>
<name>A0ABS5KYQ0_9ACTN</name>
<accession>A0ABS5KYQ0</accession>
<gene>
    <name evidence="2" type="ORF">KGQ19_30445</name>
</gene>
<keyword evidence="3" id="KW-1185">Reference proteome</keyword>
<evidence type="ECO:0000313" key="2">
    <source>
        <dbReference type="EMBL" id="MBS2551197.1"/>
    </source>
</evidence>
<dbReference type="RefSeq" id="WP_212015360.1">
    <property type="nucleotide sequence ID" value="NZ_JAAFYZ010000130.1"/>
</dbReference>